<protein>
    <submittedName>
        <fullName evidence="1">Uncharacterized protein</fullName>
    </submittedName>
</protein>
<proteinExistence type="predicted"/>
<dbReference type="Proteomes" id="UP000292082">
    <property type="component" value="Unassembled WGS sequence"/>
</dbReference>
<evidence type="ECO:0000313" key="1">
    <source>
        <dbReference type="EMBL" id="TBU54262.1"/>
    </source>
</evidence>
<keyword evidence="2" id="KW-1185">Reference proteome</keyword>
<organism evidence="1 2">
    <name type="scientific">Dichomitus squalens</name>
    <dbReference type="NCBI Taxonomy" id="114155"/>
    <lineage>
        <taxon>Eukaryota</taxon>
        <taxon>Fungi</taxon>
        <taxon>Dikarya</taxon>
        <taxon>Basidiomycota</taxon>
        <taxon>Agaricomycotina</taxon>
        <taxon>Agaricomycetes</taxon>
        <taxon>Polyporales</taxon>
        <taxon>Polyporaceae</taxon>
        <taxon>Dichomitus</taxon>
    </lineage>
</organism>
<evidence type="ECO:0000313" key="2">
    <source>
        <dbReference type="Proteomes" id="UP000292082"/>
    </source>
</evidence>
<gene>
    <name evidence="1" type="ORF">BD310DRAFT_98198</name>
</gene>
<dbReference type="EMBL" id="ML145193">
    <property type="protein sequence ID" value="TBU54262.1"/>
    <property type="molecule type" value="Genomic_DNA"/>
</dbReference>
<reference evidence="1 2" key="1">
    <citation type="submission" date="2019-01" db="EMBL/GenBank/DDBJ databases">
        <title>Draft genome sequences of three monokaryotic isolates of the white-rot basidiomycete fungus Dichomitus squalens.</title>
        <authorList>
            <consortium name="DOE Joint Genome Institute"/>
            <person name="Lopez S.C."/>
            <person name="Andreopoulos B."/>
            <person name="Pangilinan J."/>
            <person name="Lipzen A."/>
            <person name="Riley R."/>
            <person name="Ahrendt S."/>
            <person name="Ng V."/>
            <person name="Barry K."/>
            <person name="Daum C."/>
            <person name="Grigoriev I.V."/>
            <person name="Hilden K.S."/>
            <person name="Makela M.R."/>
            <person name="de Vries R.P."/>
        </authorList>
    </citation>
    <scope>NUCLEOTIDE SEQUENCE [LARGE SCALE GENOMIC DNA]</scope>
    <source>
        <strain evidence="1 2">CBS 464.89</strain>
    </source>
</reference>
<name>A0A4Q9PJK3_9APHY</name>
<dbReference type="AlphaFoldDB" id="A0A4Q9PJK3"/>
<sequence>MGALTDLYVSASSIEARRARPGIEVTAFFLPALQTLYYQHSAPLDWHAPALRRLRRLYLHDVGSRVETPTLTFDAFLRILQECQGLEELMLNLRLWPFNAYSGPNGSRNMSSDVTVHLPSISMARFLCPASSEPDSPEIFHLLSHFRLPATAEVYVCSQVFDQENRGYGGFLHTIPQDESCLEILTKATAGSISLTSFLVEVDGCSGQGRLFVTLRDTYYGRFDQWSYAPKQRLADFCTLFARSPLQELIVGAHFEGKAWCRLLRKFPGLRSLTIGGSFVLGEDLSRMFRDVMHALKKVKKDELLAPALRSLALEDMALNRNQLRTLVNSLMVRNKRQRKLSILRLRLYREMYAGGRRDPTFTEVLGDLGLDGDALVDGQIILEYPSQEDST</sequence>
<accession>A0A4Q9PJK3</accession>